<dbReference type="EMBL" id="KZ826326">
    <property type="protein sequence ID" value="PYI09648.1"/>
    <property type="molecule type" value="Genomic_DNA"/>
</dbReference>
<evidence type="ECO:0000313" key="3">
    <source>
        <dbReference type="Proteomes" id="UP000248423"/>
    </source>
</evidence>
<feature type="chain" id="PRO_5016399737" description="Secreted protein" evidence="1">
    <location>
        <begin position="24"/>
        <end position="86"/>
    </location>
</feature>
<reference evidence="2 3" key="1">
    <citation type="submission" date="2018-02" db="EMBL/GenBank/DDBJ databases">
        <title>The genomes of Aspergillus section Nigri reveals drivers in fungal speciation.</title>
        <authorList>
            <consortium name="DOE Joint Genome Institute"/>
            <person name="Vesth T.C."/>
            <person name="Nybo J."/>
            <person name="Theobald S."/>
            <person name="Brandl J."/>
            <person name="Frisvad J.C."/>
            <person name="Nielsen K.F."/>
            <person name="Lyhne E.K."/>
            <person name="Kogle M.E."/>
            <person name="Kuo A."/>
            <person name="Riley R."/>
            <person name="Clum A."/>
            <person name="Nolan M."/>
            <person name="Lipzen A."/>
            <person name="Salamov A."/>
            <person name="Henrissat B."/>
            <person name="Wiebenga A."/>
            <person name="De vries R.P."/>
            <person name="Grigoriev I.V."/>
            <person name="Mortensen U.H."/>
            <person name="Andersen M.R."/>
            <person name="Baker S.E."/>
        </authorList>
    </citation>
    <scope>NUCLEOTIDE SEQUENCE [LARGE SCALE GENOMIC DNA]</scope>
    <source>
        <strain evidence="2 3">CBS 121057</strain>
    </source>
</reference>
<dbReference type="AlphaFoldDB" id="A0A319ERQ5"/>
<name>A0A319ERQ5_ASPSB</name>
<proteinExistence type="predicted"/>
<evidence type="ECO:0000256" key="1">
    <source>
        <dbReference type="SAM" id="SignalP"/>
    </source>
</evidence>
<dbReference type="Proteomes" id="UP000248423">
    <property type="component" value="Unassembled WGS sequence"/>
</dbReference>
<evidence type="ECO:0008006" key="4">
    <source>
        <dbReference type="Google" id="ProtNLM"/>
    </source>
</evidence>
<gene>
    <name evidence="2" type="ORF">BO78DRAFT_31724</name>
</gene>
<keyword evidence="3" id="KW-1185">Reference proteome</keyword>
<organism evidence="2 3">
    <name type="scientific">Aspergillus sclerotiicarbonarius (strain CBS 121057 / IBT 28362)</name>
    <dbReference type="NCBI Taxonomy" id="1448318"/>
    <lineage>
        <taxon>Eukaryota</taxon>
        <taxon>Fungi</taxon>
        <taxon>Dikarya</taxon>
        <taxon>Ascomycota</taxon>
        <taxon>Pezizomycotina</taxon>
        <taxon>Eurotiomycetes</taxon>
        <taxon>Eurotiomycetidae</taxon>
        <taxon>Eurotiales</taxon>
        <taxon>Aspergillaceae</taxon>
        <taxon>Aspergillus</taxon>
        <taxon>Aspergillus subgen. Circumdati</taxon>
    </lineage>
</organism>
<sequence>MRILGAWSIIVLLIITNPLPCYTVWIQIAPICGPVFRSIVPPPAVVPVACRRSWNVSLCGLSSLSKSLNRHLRNCGPHVCNILCFS</sequence>
<keyword evidence="1" id="KW-0732">Signal</keyword>
<accession>A0A319ERQ5</accession>
<protein>
    <recommendedName>
        <fullName evidence="4">Secreted protein</fullName>
    </recommendedName>
</protein>
<feature type="signal peptide" evidence="1">
    <location>
        <begin position="1"/>
        <end position="23"/>
    </location>
</feature>
<evidence type="ECO:0000313" key="2">
    <source>
        <dbReference type="EMBL" id="PYI09648.1"/>
    </source>
</evidence>
<dbReference type="VEuPathDB" id="FungiDB:BO78DRAFT_31724"/>